<evidence type="ECO:0000313" key="3">
    <source>
        <dbReference type="Proteomes" id="UP001368328"/>
    </source>
</evidence>
<dbReference type="Pfam" id="PF18134">
    <property type="entry name" value="AGS_C"/>
    <property type="match status" value="1"/>
</dbReference>
<reference evidence="2 3" key="1">
    <citation type="submission" date="2024-02" db="EMBL/GenBank/DDBJ databases">
        <title>Seven novel Bacillus-like species.</title>
        <authorList>
            <person name="Liu G."/>
        </authorList>
    </citation>
    <scope>NUCLEOTIDE SEQUENCE [LARGE SCALE GENOMIC DNA]</scope>
    <source>
        <strain evidence="2 3">FJAT-53654</strain>
    </source>
</reference>
<feature type="domain" description="Adenylyl/Guanylyl and SMODS C-terminal sensor" evidence="1">
    <location>
        <begin position="1"/>
        <end position="83"/>
    </location>
</feature>
<sequence length="96" mass="11008">MIEKRDVLLSGYNLIFVARTNVPSPFNVYWKVKNRGYKAKQEDMIHGEIVRTDNLSHSEVTTFKGNHYVECYIVKNGVCVAKQLMSKLKCLNQKGA</sequence>
<name>A0ABZ2MPJ1_9BACI</name>
<dbReference type="RefSeq" id="WP_338786514.1">
    <property type="nucleotide sequence ID" value="NZ_CP147403.1"/>
</dbReference>
<gene>
    <name evidence="2" type="ORF">WCV66_18915</name>
</gene>
<proteinExistence type="predicted"/>
<evidence type="ECO:0000313" key="2">
    <source>
        <dbReference type="EMBL" id="WXB87288.1"/>
    </source>
</evidence>
<dbReference type="EMBL" id="CP147403">
    <property type="protein sequence ID" value="WXB87288.1"/>
    <property type="molecule type" value="Genomic_DNA"/>
</dbReference>
<dbReference type="InterPro" id="IPR040511">
    <property type="entry name" value="AGS_C"/>
</dbReference>
<organism evidence="2 3">
    <name type="scientific">Metabacillus rhizosphaerae</name>
    <dbReference type="NCBI Taxonomy" id="3117747"/>
    <lineage>
        <taxon>Bacteria</taxon>
        <taxon>Bacillati</taxon>
        <taxon>Bacillota</taxon>
        <taxon>Bacilli</taxon>
        <taxon>Bacillales</taxon>
        <taxon>Bacillaceae</taxon>
        <taxon>Metabacillus</taxon>
    </lineage>
</organism>
<evidence type="ECO:0000259" key="1">
    <source>
        <dbReference type="Pfam" id="PF18134"/>
    </source>
</evidence>
<keyword evidence="3" id="KW-1185">Reference proteome</keyword>
<protein>
    <recommendedName>
        <fullName evidence="1">Adenylyl/Guanylyl and SMODS C-terminal sensor domain-containing protein</fullName>
    </recommendedName>
</protein>
<accession>A0ABZ2MPJ1</accession>
<dbReference type="Proteomes" id="UP001368328">
    <property type="component" value="Chromosome"/>
</dbReference>